<feature type="compositionally biased region" description="Basic and acidic residues" evidence="7">
    <location>
        <begin position="151"/>
        <end position="164"/>
    </location>
</feature>
<dbReference type="InterPro" id="IPR001611">
    <property type="entry name" value="Leu-rich_rpt"/>
</dbReference>
<feature type="compositionally biased region" description="Basic and acidic residues" evidence="7">
    <location>
        <begin position="1"/>
        <end position="12"/>
    </location>
</feature>
<accession>A0A9W7T3Q6</accession>
<feature type="compositionally biased region" description="Polar residues" evidence="7">
    <location>
        <begin position="110"/>
        <end position="132"/>
    </location>
</feature>
<evidence type="ECO:0000256" key="2">
    <source>
        <dbReference type="ARBA" id="ARBA00022490"/>
    </source>
</evidence>
<keyword evidence="6" id="KW-0067">ATP-binding</keyword>
<evidence type="ECO:0000256" key="7">
    <source>
        <dbReference type="SAM" id="MobiDB-lite"/>
    </source>
</evidence>
<dbReference type="Proteomes" id="UP001059041">
    <property type="component" value="Unassembled WGS sequence"/>
</dbReference>
<organism evidence="9 10">
    <name type="scientific">Triplophysa rosa</name>
    <name type="common">Cave loach</name>
    <dbReference type="NCBI Taxonomy" id="992332"/>
    <lineage>
        <taxon>Eukaryota</taxon>
        <taxon>Metazoa</taxon>
        <taxon>Chordata</taxon>
        <taxon>Craniata</taxon>
        <taxon>Vertebrata</taxon>
        <taxon>Euteleostomi</taxon>
        <taxon>Actinopterygii</taxon>
        <taxon>Neopterygii</taxon>
        <taxon>Teleostei</taxon>
        <taxon>Ostariophysi</taxon>
        <taxon>Cypriniformes</taxon>
        <taxon>Nemacheilidae</taxon>
        <taxon>Triplophysa</taxon>
    </lineage>
</organism>
<proteinExistence type="predicted"/>
<keyword evidence="4" id="KW-0677">Repeat</keyword>
<dbReference type="InterPro" id="IPR032675">
    <property type="entry name" value="LRR_dom_sf"/>
</dbReference>
<feature type="compositionally biased region" description="Polar residues" evidence="7">
    <location>
        <begin position="47"/>
        <end position="71"/>
    </location>
</feature>
<dbReference type="Pfam" id="PF14484">
    <property type="entry name" value="FISNA"/>
    <property type="match status" value="1"/>
</dbReference>
<dbReference type="Gene3D" id="3.40.50.300">
    <property type="entry name" value="P-loop containing nucleotide triphosphate hydrolases"/>
    <property type="match status" value="1"/>
</dbReference>
<dbReference type="Pfam" id="PF17779">
    <property type="entry name" value="WHD_NOD2"/>
    <property type="match status" value="1"/>
</dbReference>
<dbReference type="InterPro" id="IPR041267">
    <property type="entry name" value="NLRP_HD2"/>
</dbReference>
<feature type="domain" description="NACHT" evidence="8">
    <location>
        <begin position="249"/>
        <end position="382"/>
    </location>
</feature>
<evidence type="ECO:0000256" key="6">
    <source>
        <dbReference type="ARBA" id="ARBA00022840"/>
    </source>
</evidence>
<dbReference type="CDD" id="cd00116">
    <property type="entry name" value="LRR_RI"/>
    <property type="match status" value="1"/>
</dbReference>
<dbReference type="SUPFAM" id="SSF52058">
    <property type="entry name" value="L domain-like"/>
    <property type="match status" value="1"/>
</dbReference>
<keyword evidence="10" id="KW-1185">Reference proteome</keyword>
<dbReference type="AlphaFoldDB" id="A0A9W7T3Q6"/>
<evidence type="ECO:0000313" key="10">
    <source>
        <dbReference type="Proteomes" id="UP001059041"/>
    </source>
</evidence>
<dbReference type="Gene3D" id="3.80.10.10">
    <property type="entry name" value="Ribonuclease Inhibitor"/>
    <property type="match status" value="3"/>
</dbReference>
<dbReference type="InterPro" id="IPR051261">
    <property type="entry name" value="NLR"/>
</dbReference>
<dbReference type="InterPro" id="IPR027417">
    <property type="entry name" value="P-loop_NTPase"/>
</dbReference>
<name>A0A9W7T3Q6_TRIRA</name>
<dbReference type="EMBL" id="JAFHDT010000448">
    <property type="protein sequence ID" value="KAI7789516.1"/>
    <property type="molecule type" value="Genomic_DNA"/>
</dbReference>
<comment type="caution">
    <text evidence="9">The sequence shown here is derived from an EMBL/GenBank/DDBJ whole genome shotgun (WGS) entry which is preliminary data.</text>
</comment>
<dbReference type="SMART" id="SM01288">
    <property type="entry name" value="FISNA"/>
    <property type="match status" value="1"/>
</dbReference>
<evidence type="ECO:0000256" key="5">
    <source>
        <dbReference type="ARBA" id="ARBA00022741"/>
    </source>
</evidence>
<feature type="compositionally biased region" description="Polar residues" evidence="7">
    <location>
        <begin position="22"/>
        <end position="37"/>
    </location>
</feature>
<dbReference type="Pfam" id="PF13516">
    <property type="entry name" value="LRR_6"/>
    <property type="match status" value="10"/>
</dbReference>
<gene>
    <name evidence="9" type="ORF">IRJ41_002827</name>
</gene>
<keyword evidence="5" id="KW-0547">Nucleotide-binding</keyword>
<comment type="subcellular location">
    <subcellularLocation>
        <location evidence="1">Cytoplasm</location>
    </subcellularLocation>
</comment>
<dbReference type="InterPro" id="IPR007111">
    <property type="entry name" value="NACHT_NTPase"/>
</dbReference>
<dbReference type="Pfam" id="PF17776">
    <property type="entry name" value="NLRC4_HD2"/>
    <property type="match status" value="1"/>
</dbReference>
<dbReference type="GO" id="GO:0005737">
    <property type="term" value="C:cytoplasm"/>
    <property type="evidence" value="ECO:0007669"/>
    <property type="project" value="UniProtKB-SubCell"/>
</dbReference>
<dbReference type="GO" id="GO:0005524">
    <property type="term" value="F:ATP binding"/>
    <property type="evidence" value="ECO:0007669"/>
    <property type="project" value="UniProtKB-KW"/>
</dbReference>
<dbReference type="Pfam" id="PF05729">
    <property type="entry name" value="NACHT"/>
    <property type="match status" value="1"/>
</dbReference>
<dbReference type="FunFam" id="3.40.50.300:FF:001524">
    <property type="entry name" value="Si:dkey-126g1.7"/>
    <property type="match status" value="1"/>
</dbReference>
<protein>
    <submittedName>
        <fullName evidence="9">NACHT</fullName>
    </submittedName>
</protein>
<evidence type="ECO:0000256" key="3">
    <source>
        <dbReference type="ARBA" id="ARBA00022614"/>
    </source>
</evidence>
<feature type="region of interest" description="Disordered" evidence="7">
    <location>
        <begin position="110"/>
        <end position="164"/>
    </location>
</feature>
<dbReference type="PROSITE" id="PS50837">
    <property type="entry name" value="NACHT"/>
    <property type="match status" value="1"/>
</dbReference>
<evidence type="ECO:0000256" key="4">
    <source>
        <dbReference type="ARBA" id="ARBA00022737"/>
    </source>
</evidence>
<keyword evidence="3" id="KW-0433">Leucine-rich repeat</keyword>
<dbReference type="SMART" id="SM00368">
    <property type="entry name" value="LRR_RI"/>
    <property type="match status" value="13"/>
</dbReference>
<dbReference type="PANTHER" id="PTHR24106">
    <property type="entry name" value="NACHT, LRR AND CARD DOMAINS-CONTAINING"/>
    <property type="match status" value="1"/>
</dbReference>
<evidence type="ECO:0000256" key="1">
    <source>
        <dbReference type="ARBA" id="ARBA00004496"/>
    </source>
</evidence>
<keyword evidence="2" id="KW-0963">Cytoplasm</keyword>
<dbReference type="InterPro" id="IPR041075">
    <property type="entry name" value="NOD1/2_WH"/>
</dbReference>
<feature type="region of interest" description="Disordered" evidence="7">
    <location>
        <begin position="1"/>
        <end position="95"/>
    </location>
</feature>
<dbReference type="InterPro" id="IPR029495">
    <property type="entry name" value="NACHT-assoc"/>
</dbReference>
<evidence type="ECO:0000259" key="8">
    <source>
        <dbReference type="PROSITE" id="PS50837"/>
    </source>
</evidence>
<dbReference type="PROSITE" id="PS51450">
    <property type="entry name" value="LRR"/>
    <property type="match status" value="2"/>
</dbReference>
<reference evidence="9" key="1">
    <citation type="submission" date="2021-02" db="EMBL/GenBank/DDBJ databases">
        <title>Comparative genomics reveals that relaxation of natural selection precedes convergent phenotypic evolution of cavefish.</title>
        <authorList>
            <person name="Peng Z."/>
        </authorList>
    </citation>
    <scope>NUCLEOTIDE SEQUENCE</scope>
    <source>
        <tissue evidence="9">Muscle</tissue>
    </source>
</reference>
<dbReference type="SUPFAM" id="SSF52047">
    <property type="entry name" value="RNI-like"/>
    <property type="match status" value="1"/>
</dbReference>
<evidence type="ECO:0000313" key="9">
    <source>
        <dbReference type="EMBL" id="KAI7789516.1"/>
    </source>
</evidence>
<sequence length="1162" mass="128843">MTDEHDVIDRSSLKTHCLLQPDSLNPSHELKTSNQSLDHLVEFKGSSLEQQGRSASPNPSHDSVKSSQSINHPRDFKASSLLQPGGSDPGHELKTSNQSLDHLVEFQGSVQQGRSASPSPSHDSTKSRQSINHPPDFKGPSLLLPVGSDSPRQERKSSMEHLEELSTITSIKSRNQLQCLHEGTSNSLVPLDDTYTELHITEGGCGEVNAEHEVRQIEAAFRRAAREEDRPIKCNDIFKPSSEQDKPIRTVLTRGVAGIGKTVSVQKFILDWAAGKENQDVHLIFPLPFRELNLMKDQKVSLKDVLHIFLPESKELDISGDKYKVLFIFDGLDECRLSLDFHSSVRLRDVNESASVGVMLTNLIAGNLLPSALIWITSRPAAADLIPSECVHRVTEVRGFTDPQKEVYFRKRIKDGSLANKIISHLKSSRSLYIMCHIPVFCWISATVLERMLSEAESDEEIPTTLTQMYTHFLLISIYKHEKDYERKMNNEDMIFKLGKLAFQQLEKGNLIFYEEDLRQCDIDVQEASVFSGLCTQIFREQSGLFQGKAYCFVHLSVQEHLAALYVFLTFINENVHVLDNPSGLSSILACAFASHYSLSALYQRAVSKALQSPNGHWDIFLRFFVGFSLESNQSLLQNLFTEPERLSYSKEIAQLIKTKIKENLSPEKSINLFHCLNELNDHYLVEEVQNYLKCGSVVNKTLSRSQWSALVFVLLTSGQSLDVFDLDNYVEKHITANAVIQWLRPVIEASKTARLCEHSLTQKDCATLVSALTSKTSCLRELILTDSNIKDAGVKHLCTGLANTHCPLEALRLKSCGITHEGCAALAFALRSNPSHLRELDLSGNAIRNSGVKLLSDELGNPLCKLEKILLRNCGITHEADAALVSLLSSNPSHLRELNLSKNKLGDIGIKLLSGALGSSNCELEILLLENCCIAHEGCAVLASALISNPVHLRELDLSANNLTNNGVKRLLVNLESSGCNLEILRLDNCGVTDEGCATLASALKSSCLNLKKLTLNWNKIGDSGVQPLFAALGDPNCKLQVLRLRDCKITDEGYDALASTLKTNPSHLKELDLSQNKLTNPGIKLLSSALAYPNCKLEILRLETCGITDNGCAVLASALRSNPSHLRELDLYMNNLGCLGGQLISEMKDDPKFKLEILKY</sequence>